<gene>
    <name evidence="1" type="ORF">A2945_01525</name>
</gene>
<organism evidence="1 2">
    <name type="scientific">Candidatus Liptonbacteria bacterium RIFCSPLOWO2_01_FULL_52_25</name>
    <dbReference type="NCBI Taxonomy" id="1798650"/>
    <lineage>
        <taxon>Bacteria</taxon>
        <taxon>Candidatus Liptoniibacteriota</taxon>
    </lineage>
</organism>
<dbReference type="STRING" id="1798650.A2945_01525"/>
<dbReference type="EMBL" id="MHLA01000015">
    <property type="protein sequence ID" value="OGY99519.1"/>
    <property type="molecule type" value="Genomic_DNA"/>
</dbReference>
<dbReference type="AlphaFoldDB" id="A0A1G2CFJ4"/>
<dbReference type="Gene3D" id="3.40.50.450">
    <property type="match status" value="1"/>
</dbReference>
<evidence type="ECO:0000313" key="1">
    <source>
        <dbReference type="EMBL" id="OGY99519.1"/>
    </source>
</evidence>
<accession>A0A1G2CFJ4</accession>
<evidence type="ECO:0000313" key="2">
    <source>
        <dbReference type="Proteomes" id="UP000178880"/>
    </source>
</evidence>
<proteinExistence type="predicted"/>
<dbReference type="Proteomes" id="UP000178880">
    <property type="component" value="Unassembled WGS sequence"/>
</dbReference>
<sequence>MIGKIFEAPEFVEITGPLIFLAGPIQGAPQWHHDAIAIIRRLDRRVSIASPYRHKEPEGEFTEKMFNEQVDWETEYLNCAAQNGVILFWLAKEAKHSCKRAYAQTSRFELGEWKERTVRLSGTLIVGIEEGFTGARYILRRFMQDRPHVVIVNNLDELCHRAVHAVQFMDWSHK</sequence>
<comment type="caution">
    <text evidence="1">The sequence shown here is derived from an EMBL/GenBank/DDBJ whole genome shotgun (WGS) entry which is preliminary data.</text>
</comment>
<dbReference type="InterPro" id="IPR039470">
    <property type="entry name" value="Nuc_deoxyri_tr2"/>
</dbReference>
<reference evidence="1 2" key="1">
    <citation type="journal article" date="2016" name="Nat. Commun.">
        <title>Thousands of microbial genomes shed light on interconnected biogeochemical processes in an aquifer system.</title>
        <authorList>
            <person name="Anantharaman K."/>
            <person name="Brown C.T."/>
            <person name="Hug L.A."/>
            <person name="Sharon I."/>
            <person name="Castelle C.J."/>
            <person name="Probst A.J."/>
            <person name="Thomas B.C."/>
            <person name="Singh A."/>
            <person name="Wilkins M.J."/>
            <person name="Karaoz U."/>
            <person name="Brodie E.L."/>
            <person name="Williams K.H."/>
            <person name="Hubbard S.S."/>
            <person name="Banfield J.F."/>
        </authorList>
    </citation>
    <scope>NUCLEOTIDE SEQUENCE [LARGE SCALE GENOMIC DNA]</scope>
</reference>
<dbReference type="Pfam" id="PF15891">
    <property type="entry name" value="Nuc_deoxyri_tr2"/>
    <property type="match status" value="1"/>
</dbReference>
<name>A0A1G2CFJ4_9BACT</name>
<evidence type="ECO:0008006" key="3">
    <source>
        <dbReference type="Google" id="ProtNLM"/>
    </source>
</evidence>
<protein>
    <recommendedName>
        <fullName evidence="3">Nucleoside 2-deoxyribosyltransferase</fullName>
    </recommendedName>
</protein>